<reference evidence="3" key="1">
    <citation type="submission" date="2018-04" db="EMBL/GenBank/DDBJ databases">
        <authorList>
            <person name="Cornet L."/>
        </authorList>
    </citation>
    <scope>NUCLEOTIDE SEQUENCE [LARGE SCALE GENOMIC DNA]</scope>
</reference>
<evidence type="ECO:0000256" key="1">
    <source>
        <dbReference type="SAM" id="Phobius"/>
    </source>
</evidence>
<feature type="transmembrane region" description="Helical" evidence="1">
    <location>
        <begin position="61"/>
        <end position="79"/>
    </location>
</feature>
<accession>A0A2W4WEZ7</accession>
<proteinExistence type="predicted"/>
<comment type="caution">
    <text evidence="2">The sequence shown here is derived from an EMBL/GenBank/DDBJ whole genome shotgun (WGS) entry which is preliminary data.</text>
</comment>
<reference evidence="2 3" key="2">
    <citation type="submission" date="2018-06" db="EMBL/GenBank/DDBJ databases">
        <title>Metagenomic assembly of (sub)arctic Cyanobacteria and their associated microbiome from non-axenic cultures.</title>
        <authorList>
            <person name="Baurain D."/>
        </authorList>
    </citation>
    <scope>NUCLEOTIDE SEQUENCE [LARGE SCALE GENOMIC DNA]</scope>
    <source>
        <strain evidence="2">ULC129bin1</strain>
    </source>
</reference>
<gene>
    <name evidence="2" type="ORF">DCF25_02010</name>
</gene>
<organism evidence="2 3">
    <name type="scientific">Leptolyngbya foveolarum</name>
    <dbReference type="NCBI Taxonomy" id="47253"/>
    <lineage>
        <taxon>Bacteria</taxon>
        <taxon>Bacillati</taxon>
        <taxon>Cyanobacteriota</taxon>
        <taxon>Cyanophyceae</taxon>
        <taxon>Leptolyngbyales</taxon>
        <taxon>Leptolyngbyaceae</taxon>
        <taxon>Leptolyngbya group</taxon>
        <taxon>Leptolyngbya</taxon>
    </lineage>
</organism>
<dbReference type="Proteomes" id="UP000249354">
    <property type="component" value="Unassembled WGS sequence"/>
</dbReference>
<keyword evidence="1" id="KW-0812">Transmembrane</keyword>
<protein>
    <submittedName>
        <fullName evidence="2">Uncharacterized protein</fullName>
    </submittedName>
</protein>
<keyword evidence="1" id="KW-0472">Membrane</keyword>
<evidence type="ECO:0000313" key="3">
    <source>
        <dbReference type="Proteomes" id="UP000249354"/>
    </source>
</evidence>
<dbReference type="AlphaFoldDB" id="A0A2W4WEZ7"/>
<keyword evidence="1" id="KW-1133">Transmembrane helix</keyword>
<name>A0A2W4WEZ7_9CYAN</name>
<sequence length="520" mass="58678">MVPCDLLVFLTYISSRPIGNAEYKPEYSERWFLWPFVLSLSPIQKLKLTSRQKAQLRRPRPFLFLAILAIFGLPWLLLFKTGAQARTQATQVDAAADIFLSQISQQSQNGAAKQFDRLAAKLGFIPNSADALLQVDTDAEQDYRAIEALLDAFLASQLTKTTGALATPPVELSHYLTQYEIPLAALQAHLLEKPAPLWEIDFERMSEIGYSPPGFINVLNTQKLLLLSAASHAQAADTDQMLQAMEASWRLNEVISQQPDLVSQMLVSFTAEQQSGLLRHMEGIPVVWQERWRKRLSDRNRISGFIDDSIDKDTFETSSRQSLERSITSGLQFDVWLQYKMLQRSLLSPTVRRSAYGRSDSRLSATVSYWFSPVYYFSLNNIDTQATSQRAIEILRTLNTCKTTQAEAEQQISVEKTAVWNRNRLPAETFARRWKAAGDRALTLELTQKILQAKQLAHQNGEWPAALPGLDSDVCPGEFWLYERTDDGAIALSFSAEIDSLARVPLHYRSPDLSSKPKGL</sequence>
<evidence type="ECO:0000313" key="2">
    <source>
        <dbReference type="EMBL" id="PZO22711.1"/>
    </source>
</evidence>
<dbReference type="EMBL" id="QBMC01000007">
    <property type="protein sequence ID" value="PZO22711.1"/>
    <property type="molecule type" value="Genomic_DNA"/>
</dbReference>